<gene>
    <name evidence="3" type="ORF">UFOPK3733_02351</name>
</gene>
<evidence type="ECO:0000259" key="2">
    <source>
        <dbReference type="Pfam" id="PF04909"/>
    </source>
</evidence>
<keyword evidence="1" id="KW-0456">Lyase</keyword>
<dbReference type="Pfam" id="PF04909">
    <property type="entry name" value="Amidohydro_2"/>
    <property type="match status" value="1"/>
</dbReference>
<dbReference type="GO" id="GO:0016787">
    <property type="term" value="F:hydrolase activity"/>
    <property type="evidence" value="ECO:0007669"/>
    <property type="project" value="InterPro"/>
</dbReference>
<reference evidence="3" key="1">
    <citation type="submission" date="2020-05" db="EMBL/GenBank/DDBJ databases">
        <authorList>
            <person name="Chiriac C."/>
            <person name="Salcher M."/>
            <person name="Ghai R."/>
            <person name="Kavagutti S V."/>
        </authorList>
    </citation>
    <scope>NUCLEOTIDE SEQUENCE</scope>
</reference>
<dbReference type="GO" id="GO:0005737">
    <property type="term" value="C:cytoplasm"/>
    <property type="evidence" value="ECO:0007669"/>
    <property type="project" value="TreeGrafter"/>
</dbReference>
<protein>
    <submittedName>
        <fullName evidence="3">Unannotated protein</fullName>
    </submittedName>
</protein>
<dbReference type="SUPFAM" id="SSF51556">
    <property type="entry name" value="Metallo-dependent hydrolases"/>
    <property type="match status" value="1"/>
</dbReference>
<accession>A0A6J7KWW1</accession>
<dbReference type="AlphaFoldDB" id="A0A6J7KWW1"/>
<name>A0A6J7KWW1_9ZZZZ</name>
<dbReference type="EMBL" id="CAFBNC010000206">
    <property type="protein sequence ID" value="CAB4959333.1"/>
    <property type="molecule type" value="Genomic_DNA"/>
</dbReference>
<organism evidence="3">
    <name type="scientific">freshwater metagenome</name>
    <dbReference type="NCBI Taxonomy" id="449393"/>
    <lineage>
        <taxon>unclassified sequences</taxon>
        <taxon>metagenomes</taxon>
        <taxon>ecological metagenomes</taxon>
    </lineage>
</organism>
<dbReference type="PANTHER" id="PTHR21240">
    <property type="entry name" value="2-AMINO-3-CARBOXYLMUCONATE-6-SEMIALDEHYDE DECARBOXYLASE"/>
    <property type="match status" value="1"/>
</dbReference>
<dbReference type="PANTHER" id="PTHR21240:SF28">
    <property type="entry name" value="ISO-OROTATE DECARBOXYLASE (EUROFUNG)"/>
    <property type="match status" value="1"/>
</dbReference>
<dbReference type="InterPro" id="IPR032466">
    <property type="entry name" value="Metal_Hydrolase"/>
</dbReference>
<dbReference type="Gene3D" id="3.20.20.140">
    <property type="entry name" value="Metal-dependent hydrolases"/>
    <property type="match status" value="1"/>
</dbReference>
<proteinExistence type="predicted"/>
<feature type="domain" description="Amidohydrolase-related" evidence="2">
    <location>
        <begin position="98"/>
        <end position="384"/>
    </location>
</feature>
<dbReference type="GO" id="GO:0016831">
    <property type="term" value="F:carboxy-lyase activity"/>
    <property type="evidence" value="ECO:0007669"/>
    <property type="project" value="InterPro"/>
</dbReference>
<sequence length="394" mass="44939">MTDIRLAFDADNHYYEAEDAFTRYIEPEFKRRCMQWADVNGKKMLLVGGKINRFIPNPTFDMLSAPGSLEEYFRGNNPKGDSVKDLFGDLLPCDPAYRDREIRLKTMDSLGIEGALFFPTLGVGMEQALIHDLPAMQAAFRAFNRWLDEDWGFAYEERIFGVPYITLSDLDNAMAELEWVLERDARCIIIQTGPVTTVEGMKSPADPRFDPFWARVQESGVAVTYHGGANAYYNLITMWGESAEMEAHRFEPLRSALSHDAVADTFAAIILHGLLDRFPHLRFATIETGADWVAPLLKRLGKLYSQTPMAFKNNPIEQFKNNVWVSPFYENDLDKLRDIMPADHLLLGSDWPHTEGLVDPLSFTVDLTEAGFTDAEQQLVMYDNCKQFVQRQPH</sequence>
<evidence type="ECO:0000256" key="1">
    <source>
        <dbReference type="ARBA" id="ARBA00023239"/>
    </source>
</evidence>
<dbReference type="GO" id="GO:0019748">
    <property type="term" value="P:secondary metabolic process"/>
    <property type="evidence" value="ECO:0007669"/>
    <property type="project" value="TreeGrafter"/>
</dbReference>
<dbReference type="InterPro" id="IPR006680">
    <property type="entry name" value="Amidohydro-rel"/>
</dbReference>
<dbReference type="InterPro" id="IPR032465">
    <property type="entry name" value="ACMSD"/>
</dbReference>
<evidence type="ECO:0000313" key="3">
    <source>
        <dbReference type="EMBL" id="CAB4959333.1"/>
    </source>
</evidence>